<evidence type="ECO:0000313" key="6">
    <source>
        <dbReference type="Proteomes" id="UP000709466"/>
    </source>
</evidence>
<evidence type="ECO:0000256" key="2">
    <source>
        <dbReference type="ARBA" id="ARBA00004818"/>
    </source>
</evidence>
<proteinExistence type="inferred from homology"/>
<dbReference type="SUPFAM" id="SSF56784">
    <property type="entry name" value="HAD-like"/>
    <property type="match status" value="1"/>
</dbReference>
<evidence type="ECO:0000256" key="1">
    <source>
        <dbReference type="ARBA" id="ARBA00000830"/>
    </source>
</evidence>
<dbReference type="SFLD" id="SFLDG01129">
    <property type="entry name" value="C1.5:_HAD__Beta-PGM__Phosphata"/>
    <property type="match status" value="1"/>
</dbReference>
<comment type="similarity">
    <text evidence="3">Belongs to the HAD-like hydrolase superfamily. CbbY/CbbZ/Gph/YieH family.</text>
</comment>
<dbReference type="Pfam" id="PF13419">
    <property type="entry name" value="HAD_2"/>
    <property type="match status" value="1"/>
</dbReference>
<dbReference type="Gene3D" id="3.40.50.1000">
    <property type="entry name" value="HAD superfamily/HAD-like"/>
    <property type="match status" value="1"/>
</dbReference>
<dbReference type="PANTHER" id="PTHR43434">
    <property type="entry name" value="PHOSPHOGLYCOLATE PHOSPHATASE"/>
    <property type="match status" value="1"/>
</dbReference>
<gene>
    <name evidence="5" type="ORF">HCZ30_04305</name>
</gene>
<dbReference type="EC" id="3.1.3.18" evidence="4"/>
<dbReference type="InterPro" id="IPR023198">
    <property type="entry name" value="PGP-like_dom2"/>
</dbReference>
<name>A0ABX0VUY8_9RHOB</name>
<dbReference type="InterPro" id="IPR041492">
    <property type="entry name" value="HAD_2"/>
</dbReference>
<comment type="catalytic activity">
    <reaction evidence="1">
        <text>2-phosphoglycolate + H2O = glycolate + phosphate</text>
        <dbReference type="Rhea" id="RHEA:14369"/>
        <dbReference type="ChEBI" id="CHEBI:15377"/>
        <dbReference type="ChEBI" id="CHEBI:29805"/>
        <dbReference type="ChEBI" id="CHEBI:43474"/>
        <dbReference type="ChEBI" id="CHEBI:58033"/>
        <dbReference type="EC" id="3.1.3.18"/>
    </reaction>
</comment>
<dbReference type="InterPro" id="IPR050155">
    <property type="entry name" value="HAD-like_hydrolase_sf"/>
</dbReference>
<evidence type="ECO:0000256" key="3">
    <source>
        <dbReference type="ARBA" id="ARBA00006171"/>
    </source>
</evidence>
<dbReference type="Gene3D" id="1.10.150.240">
    <property type="entry name" value="Putative phosphatase, domain 2"/>
    <property type="match status" value="1"/>
</dbReference>
<evidence type="ECO:0000256" key="4">
    <source>
        <dbReference type="ARBA" id="ARBA00013078"/>
    </source>
</evidence>
<protein>
    <recommendedName>
        <fullName evidence="4">phosphoglycolate phosphatase</fullName>
        <ecNumber evidence="4">3.1.3.18</ecNumber>
    </recommendedName>
</protein>
<reference evidence="5 6" key="1">
    <citation type="submission" date="2020-03" db="EMBL/GenBank/DDBJ databases">
        <title>Bacterial isolates of synthetic phycosphere.</title>
        <authorList>
            <person name="Fu H."/>
            <person name="Moran M.A."/>
        </authorList>
    </citation>
    <scope>NUCLEOTIDE SEQUENCE [LARGE SCALE GENOMIC DNA]</scope>
    <source>
        <strain evidence="5 6">HF1</strain>
    </source>
</reference>
<dbReference type="EMBL" id="JAATOP010000002">
    <property type="protein sequence ID" value="NIY71655.1"/>
    <property type="molecule type" value="Genomic_DNA"/>
</dbReference>
<comment type="caution">
    <text evidence="5">The sequence shown here is derived from an EMBL/GenBank/DDBJ whole genome shotgun (WGS) entry which is preliminary data.</text>
</comment>
<sequence length="215" mass="23482">MTPDLVIFDCDGVIVDSEGPTCAVIAKHLRKYGMEIQADDVHELFVGQTIHEIHRTGRLKNLDLPDNWSAQVYEEMFEVLAEGVPLSAGVVELFDALEAQGTRIAIASNGAIEKMQHTLGPHGLFDRFADGRMYSGHTSGAPKPQPGMLKMAMEQAKAAPERTFMIDDSVAGEGAARNAGTRFYGYNEHGGRELLEPTGAEIVMSMQELHERLVG</sequence>
<evidence type="ECO:0000313" key="5">
    <source>
        <dbReference type="EMBL" id="NIY71655.1"/>
    </source>
</evidence>
<keyword evidence="6" id="KW-1185">Reference proteome</keyword>
<dbReference type="PANTHER" id="PTHR43434:SF1">
    <property type="entry name" value="PHOSPHOGLYCOLATE PHOSPHATASE"/>
    <property type="match status" value="1"/>
</dbReference>
<dbReference type="InterPro" id="IPR023214">
    <property type="entry name" value="HAD_sf"/>
</dbReference>
<dbReference type="InterPro" id="IPR036412">
    <property type="entry name" value="HAD-like_sf"/>
</dbReference>
<organism evidence="5 6">
    <name type="scientific">Marivivens donghaensis</name>
    <dbReference type="NCBI Taxonomy" id="1699413"/>
    <lineage>
        <taxon>Bacteria</taxon>
        <taxon>Pseudomonadati</taxon>
        <taxon>Pseudomonadota</taxon>
        <taxon>Alphaproteobacteria</taxon>
        <taxon>Rhodobacterales</taxon>
        <taxon>Paracoccaceae</taxon>
        <taxon>Marivivens group</taxon>
        <taxon>Marivivens</taxon>
    </lineage>
</organism>
<dbReference type="RefSeq" id="WP_167636674.1">
    <property type="nucleotide sequence ID" value="NZ_JAATOP010000002.1"/>
</dbReference>
<accession>A0ABX0VUY8</accession>
<comment type="pathway">
    <text evidence="2">Organic acid metabolism; glycolate biosynthesis; glycolate from 2-phosphoglycolate: step 1/1.</text>
</comment>
<dbReference type="Proteomes" id="UP000709466">
    <property type="component" value="Unassembled WGS sequence"/>
</dbReference>
<dbReference type="SFLD" id="SFLDS00003">
    <property type="entry name" value="Haloacid_Dehalogenase"/>
    <property type="match status" value="1"/>
</dbReference>